<keyword evidence="2" id="KW-1185">Reference proteome</keyword>
<protein>
    <submittedName>
        <fullName evidence="1">Uncharacterized protein</fullName>
    </submittedName>
</protein>
<feature type="non-terminal residue" evidence="1">
    <location>
        <position position="106"/>
    </location>
</feature>
<accession>A0A0C9WE90</accession>
<reference evidence="1 2" key="1">
    <citation type="submission" date="2014-04" db="EMBL/GenBank/DDBJ databases">
        <title>Evolutionary Origins and Diversification of the Mycorrhizal Mutualists.</title>
        <authorList>
            <consortium name="DOE Joint Genome Institute"/>
            <consortium name="Mycorrhizal Genomics Consortium"/>
            <person name="Kohler A."/>
            <person name="Kuo A."/>
            <person name="Nagy L.G."/>
            <person name="Floudas D."/>
            <person name="Copeland A."/>
            <person name="Barry K.W."/>
            <person name="Cichocki N."/>
            <person name="Veneault-Fourrey C."/>
            <person name="LaButti K."/>
            <person name="Lindquist E.A."/>
            <person name="Lipzen A."/>
            <person name="Lundell T."/>
            <person name="Morin E."/>
            <person name="Murat C."/>
            <person name="Riley R."/>
            <person name="Ohm R."/>
            <person name="Sun H."/>
            <person name="Tunlid A."/>
            <person name="Henrissat B."/>
            <person name="Grigoriev I.V."/>
            <person name="Hibbett D.S."/>
            <person name="Martin F."/>
        </authorList>
    </citation>
    <scope>NUCLEOTIDE SEQUENCE [LARGE SCALE GENOMIC DNA]</scope>
    <source>
        <strain evidence="1 2">MD-312</strain>
    </source>
</reference>
<evidence type="ECO:0000313" key="2">
    <source>
        <dbReference type="Proteomes" id="UP000053820"/>
    </source>
</evidence>
<name>A0A0C9WE90_9AGAM</name>
<evidence type="ECO:0000313" key="1">
    <source>
        <dbReference type="EMBL" id="KIJ63711.1"/>
    </source>
</evidence>
<proteinExistence type="predicted"/>
<dbReference type="EMBL" id="KN839849">
    <property type="protein sequence ID" value="KIJ63711.1"/>
    <property type="molecule type" value="Genomic_DNA"/>
</dbReference>
<sequence length="106" mass="11564">PISPIKKPCLPITNIEPKTGNEAILLAVLHKAEAVNAALKQCLIASQAATILNEMYCSKLRGQLAHYEDKKHKGVGKGKVLGDGLPRLLSGKEFFQKVVKFEEAQQ</sequence>
<dbReference type="AlphaFoldDB" id="A0A0C9WE90"/>
<dbReference type="Proteomes" id="UP000053820">
    <property type="component" value="Unassembled WGS sequence"/>
</dbReference>
<dbReference type="OrthoDB" id="3269232at2759"/>
<organism evidence="1 2">
    <name type="scientific">Hydnomerulius pinastri MD-312</name>
    <dbReference type="NCBI Taxonomy" id="994086"/>
    <lineage>
        <taxon>Eukaryota</taxon>
        <taxon>Fungi</taxon>
        <taxon>Dikarya</taxon>
        <taxon>Basidiomycota</taxon>
        <taxon>Agaricomycotina</taxon>
        <taxon>Agaricomycetes</taxon>
        <taxon>Agaricomycetidae</taxon>
        <taxon>Boletales</taxon>
        <taxon>Boletales incertae sedis</taxon>
        <taxon>Leucogyrophana</taxon>
    </lineage>
</organism>
<dbReference type="HOGENOM" id="CLU_166268_0_0_1"/>
<gene>
    <name evidence="1" type="ORF">HYDPIDRAFT_49718</name>
</gene>
<feature type="non-terminal residue" evidence="1">
    <location>
        <position position="1"/>
    </location>
</feature>